<dbReference type="EMBL" id="JAUEPH010000001">
    <property type="protein sequence ID" value="MDN3202863.1"/>
    <property type="molecule type" value="Genomic_DNA"/>
</dbReference>
<evidence type="ECO:0000313" key="8">
    <source>
        <dbReference type="Proteomes" id="UP001171916"/>
    </source>
</evidence>
<evidence type="ECO:0000313" key="7">
    <source>
        <dbReference type="EMBL" id="MDN3202863.1"/>
    </source>
</evidence>
<dbReference type="Proteomes" id="UP001171916">
    <property type="component" value="Unassembled WGS sequence"/>
</dbReference>
<dbReference type="PANTHER" id="PTHR43304:SF1">
    <property type="entry name" value="PAC DOMAIN-CONTAINING PROTEIN"/>
    <property type="match status" value="1"/>
</dbReference>
<proteinExistence type="predicted"/>
<dbReference type="InterPro" id="IPR035965">
    <property type="entry name" value="PAS-like_dom_sf"/>
</dbReference>
<dbReference type="Pfam" id="PF08447">
    <property type="entry name" value="PAS_3"/>
    <property type="match status" value="1"/>
</dbReference>
<dbReference type="InterPro" id="IPR000014">
    <property type="entry name" value="PAS"/>
</dbReference>
<dbReference type="CDD" id="cd00130">
    <property type="entry name" value="PAS"/>
    <property type="match status" value="1"/>
</dbReference>
<keyword evidence="3" id="KW-0597">Phosphoprotein</keyword>
<keyword evidence="5" id="KW-0418">Kinase</keyword>
<protein>
    <recommendedName>
        <fullName evidence="2">histidine kinase</fullName>
        <ecNumber evidence="2">2.7.13.3</ecNumber>
    </recommendedName>
</protein>
<comment type="catalytic activity">
    <reaction evidence="1">
        <text>ATP + protein L-histidine = ADP + protein N-phospho-L-histidine.</text>
        <dbReference type="EC" id="2.7.13.3"/>
    </reaction>
</comment>
<organism evidence="7 8">
    <name type="scientific">Algoriphagus sediminis</name>
    <dbReference type="NCBI Taxonomy" id="3057113"/>
    <lineage>
        <taxon>Bacteria</taxon>
        <taxon>Pseudomonadati</taxon>
        <taxon>Bacteroidota</taxon>
        <taxon>Cytophagia</taxon>
        <taxon>Cytophagales</taxon>
        <taxon>Cyclobacteriaceae</taxon>
        <taxon>Algoriphagus</taxon>
    </lineage>
</organism>
<dbReference type="Gene3D" id="3.30.450.20">
    <property type="entry name" value="PAS domain"/>
    <property type="match status" value="1"/>
</dbReference>
<dbReference type="EC" id="2.7.13.3" evidence="2"/>
<keyword evidence="8" id="KW-1185">Reference proteome</keyword>
<keyword evidence="4" id="KW-0808">Transferase</keyword>
<dbReference type="InterPro" id="IPR000700">
    <property type="entry name" value="PAS-assoc_C"/>
</dbReference>
<evidence type="ECO:0000256" key="5">
    <source>
        <dbReference type="ARBA" id="ARBA00022777"/>
    </source>
</evidence>
<sequence length="351" mass="40275">MKNLEALKNISHIAINSEYFLQAAINENGEIIASDSGLGPVPTLFDSKEKPLSFSDCFLSSDWSKYENQRLNAWKKSQQSFVIELNKIVYPDESIIKTKWEFFFLTVNSGTCLGIGHPISIAAPYDMGLEEFFERSDEDSNSVLSSVLENRLLGFWEFDYTKSINSMSQGLAQMLGYNLDELRNAKITWAKHISSEDMSKLMQSLSTHFKTTGTTPFKEEFKINSKNNQVRWVYCFGKTNEWNSEGHPIKLQGCMLDITERKKQELWMQEHKHFLKRLVFEQSHSIRSKVANISGLLEIAELEDDVNECKRLLSLIKEETRLLDSTLKKSIRQSVEKNKSLKNQGLGSDLI</sequence>
<evidence type="ECO:0000256" key="1">
    <source>
        <dbReference type="ARBA" id="ARBA00000085"/>
    </source>
</evidence>
<dbReference type="NCBIfam" id="TIGR00229">
    <property type="entry name" value="sensory_box"/>
    <property type="match status" value="1"/>
</dbReference>
<dbReference type="InterPro" id="IPR052162">
    <property type="entry name" value="Sensor_kinase/Photoreceptor"/>
</dbReference>
<accession>A0ABT7Y8L2</accession>
<feature type="domain" description="PAC" evidence="6">
    <location>
        <begin position="217"/>
        <end position="270"/>
    </location>
</feature>
<dbReference type="SUPFAM" id="SSF55785">
    <property type="entry name" value="PYP-like sensor domain (PAS domain)"/>
    <property type="match status" value="1"/>
</dbReference>
<evidence type="ECO:0000256" key="3">
    <source>
        <dbReference type="ARBA" id="ARBA00022553"/>
    </source>
</evidence>
<gene>
    <name evidence="7" type="ORF">QVH07_01825</name>
</gene>
<name>A0ABT7Y8L2_9BACT</name>
<dbReference type="PANTHER" id="PTHR43304">
    <property type="entry name" value="PHYTOCHROME-LIKE PROTEIN CPH1"/>
    <property type="match status" value="1"/>
</dbReference>
<evidence type="ECO:0000256" key="2">
    <source>
        <dbReference type="ARBA" id="ARBA00012438"/>
    </source>
</evidence>
<evidence type="ECO:0000259" key="6">
    <source>
        <dbReference type="PROSITE" id="PS50113"/>
    </source>
</evidence>
<evidence type="ECO:0000256" key="4">
    <source>
        <dbReference type="ARBA" id="ARBA00022679"/>
    </source>
</evidence>
<dbReference type="InterPro" id="IPR013655">
    <property type="entry name" value="PAS_fold_3"/>
</dbReference>
<comment type="caution">
    <text evidence="7">The sequence shown here is derived from an EMBL/GenBank/DDBJ whole genome shotgun (WGS) entry which is preliminary data.</text>
</comment>
<dbReference type="RefSeq" id="WP_289998420.1">
    <property type="nucleotide sequence ID" value="NZ_JAUEPH010000001.1"/>
</dbReference>
<reference evidence="7" key="1">
    <citation type="submission" date="2023-06" db="EMBL/GenBank/DDBJ databases">
        <title>Robiginitalea aurantiacus sp. nov. and Algoriphagus sediminis sp. nov., isolated from coastal sediment.</title>
        <authorList>
            <person name="Zhou Z.Y."/>
            <person name="An J."/>
            <person name="Jia Y.W."/>
            <person name="Du Z.J."/>
        </authorList>
    </citation>
    <scope>NUCLEOTIDE SEQUENCE</scope>
    <source>
        <strain evidence="7">C2-7</strain>
    </source>
</reference>
<dbReference type="PROSITE" id="PS50113">
    <property type="entry name" value="PAC"/>
    <property type="match status" value="1"/>
</dbReference>